<dbReference type="SUPFAM" id="SSF160240">
    <property type="entry name" value="Cation efflux protein cytoplasmic domain-like"/>
    <property type="match status" value="1"/>
</dbReference>
<evidence type="ECO:0000256" key="6">
    <source>
        <dbReference type="ARBA" id="ARBA00023065"/>
    </source>
</evidence>
<feature type="transmembrane region" description="Helical" evidence="9">
    <location>
        <begin position="126"/>
        <end position="149"/>
    </location>
</feature>
<dbReference type="Pfam" id="PF16916">
    <property type="entry name" value="ZT_dimer"/>
    <property type="match status" value="1"/>
</dbReference>
<comment type="caution">
    <text evidence="12">The sequence shown here is derived from an EMBL/GenBank/DDBJ whole genome shotgun (WGS) entry which is preliminary data.</text>
</comment>
<keyword evidence="6" id="KW-0406">Ion transport</keyword>
<dbReference type="RefSeq" id="WP_167926106.1">
    <property type="nucleotide sequence ID" value="NZ_JAATVY010000010.1"/>
</dbReference>
<gene>
    <name evidence="12" type="ORF">HC031_15950</name>
</gene>
<dbReference type="InterPro" id="IPR050681">
    <property type="entry name" value="CDF/SLC30A"/>
</dbReference>
<dbReference type="PANTHER" id="PTHR11562:SF17">
    <property type="entry name" value="RE54080P-RELATED"/>
    <property type="match status" value="1"/>
</dbReference>
<organism evidence="12 13">
    <name type="scientific">Planosporangium thailandense</name>
    <dbReference type="NCBI Taxonomy" id="765197"/>
    <lineage>
        <taxon>Bacteria</taxon>
        <taxon>Bacillati</taxon>
        <taxon>Actinomycetota</taxon>
        <taxon>Actinomycetes</taxon>
        <taxon>Micromonosporales</taxon>
        <taxon>Micromonosporaceae</taxon>
        <taxon>Planosporangium</taxon>
    </lineage>
</organism>
<evidence type="ECO:0000256" key="8">
    <source>
        <dbReference type="SAM" id="MobiDB-lite"/>
    </source>
</evidence>
<protein>
    <submittedName>
        <fullName evidence="12">Cation transporter</fullName>
    </submittedName>
</protein>
<accession>A0ABX0XZH3</accession>
<dbReference type="Pfam" id="PF01545">
    <property type="entry name" value="Cation_efflux"/>
    <property type="match status" value="1"/>
</dbReference>
<dbReference type="EMBL" id="JAATVY010000010">
    <property type="protein sequence ID" value="NJC71193.1"/>
    <property type="molecule type" value="Genomic_DNA"/>
</dbReference>
<dbReference type="InterPro" id="IPR036837">
    <property type="entry name" value="Cation_efflux_CTD_sf"/>
</dbReference>
<dbReference type="Gene3D" id="1.20.1510.10">
    <property type="entry name" value="Cation efflux protein transmembrane domain"/>
    <property type="match status" value="1"/>
</dbReference>
<evidence type="ECO:0000256" key="9">
    <source>
        <dbReference type="SAM" id="Phobius"/>
    </source>
</evidence>
<comment type="similarity">
    <text evidence="2">Belongs to the cation diffusion facilitator (CDF) transporter (TC 2.A.4) family. SLC30A subfamily.</text>
</comment>
<keyword evidence="5 9" id="KW-1133">Transmembrane helix</keyword>
<dbReference type="InterPro" id="IPR027469">
    <property type="entry name" value="Cation_efflux_TMD_sf"/>
</dbReference>
<dbReference type="Proteomes" id="UP000722989">
    <property type="component" value="Unassembled WGS sequence"/>
</dbReference>
<dbReference type="PANTHER" id="PTHR11562">
    <property type="entry name" value="CATION EFFLUX PROTEIN/ ZINC TRANSPORTER"/>
    <property type="match status" value="1"/>
</dbReference>
<keyword evidence="13" id="KW-1185">Reference proteome</keyword>
<evidence type="ECO:0000256" key="4">
    <source>
        <dbReference type="ARBA" id="ARBA00022692"/>
    </source>
</evidence>
<dbReference type="SUPFAM" id="SSF161111">
    <property type="entry name" value="Cation efflux protein transmembrane domain-like"/>
    <property type="match status" value="1"/>
</dbReference>
<feature type="transmembrane region" description="Helical" evidence="9">
    <location>
        <begin position="28"/>
        <end position="55"/>
    </location>
</feature>
<evidence type="ECO:0000256" key="3">
    <source>
        <dbReference type="ARBA" id="ARBA00022448"/>
    </source>
</evidence>
<evidence type="ECO:0000259" key="11">
    <source>
        <dbReference type="Pfam" id="PF16916"/>
    </source>
</evidence>
<dbReference type="InterPro" id="IPR002524">
    <property type="entry name" value="Cation_efflux"/>
</dbReference>
<reference evidence="12 13" key="1">
    <citation type="submission" date="2020-03" db="EMBL/GenBank/DDBJ databases">
        <title>WGS of the type strain of Planosporangium spp.</title>
        <authorList>
            <person name="Thawai C."/>
        </authorList>
    </citation>
    <scope>NUCLEOTIDE SEQUENCE [LARGE SCALE GENOMIC DNA]</scope>
    <source>
        <strain evidence="12 13">TBRC 5610</strain>
    </source>
</reference>
<evidence type="ECO:0000256" key="5">
    <source>
        <dbReference type="ARBA" id="ARBA00022989"/>
    </source>
</evidence>
<feature type="domain" description="Cation efflux protein cytoplasmic" evidence="11">
    <location>
        <begin position="223"/>
        <end position="301"/>
    </location>
</feature>
<comment type="subcellular location">
    <subcellularLocation>
        <location evidence="1">Membrane</location>
        <topology evidence="1">Multi-pass membrane protein</topology>
    </subcellularLocation>
</comment>
<feature type="transmembrane region" description="Helical" evidence="9">
    <location>
        <begin position="95"/>
        <end position="114"/>
    </location>
</feature>
<feature type="region of interest" description="Disordered" evidence="8">
    <location>
        <begin position="1"/>
        <end position="21"/>
    </location>
</feature>
<evidence type="ECO:0000256" key="7">
    <source>
        <dbReference type="ARBA" id="ARBA00023136"/>
    </source>
</evidence>
<dbReference type="InterPro" id="IPR027470">
    <property type="entry name" value="Cation_efflux_CTD"/>
</dbReference>
<sequence length="313" mass="32164">MNGDQSHRHGHGHGHGHGLPAGGPRRPLAIVLAISTAILAVEVVGALLSGSLALLADAGHLLTDVAGLALALVAAVLAGRPATDTRTWGYRRAEVLAAAAQAAVLLAVGGFVLAEGVRRLLEPPAVASGLMVVFGAIGLAGNAVSIAVLSRVRGGNLNIRAALLEVVNDALGAGAVLAAAVVIAYTGWTRADAVASLLIGAMIVPRTWRLLRETVDVLMEATPKGVDLAAVRAHILALAGVREVHDLHASSVASDLPVLTAHVVVDDGCFRDGQLPVLLDRLQQCLAGHFDVAHSTFQFEPAGHATHEHPTHR</sequence>
<feature type="transmembrane region" description="Helical" evidence="9">
    <location>
        <begin position="170"/>
        <end position="188"/>
    </location>
</feature>
<name>A0ABX0XZH3_9ACTN</name>
<feature type="transmembrane region" description="Helical" evidence="9">
    <location>
        <begin position="61"/>
        <end position="83"/>
    </location>
</feature>
<keyword evidence="3" id="KW-0813">Transport</keyword>
<dbReference type="InterPro" id="IPR058533">
    <property type="entry name" value="Cation_efflux_TM"/>
</dbReference>
<evidence type="ECO:0000259" key="10">
    <source>
        <dbReference type="Pfam" id="PF01545"/>
    </source>
</evidence>
<feature type="domain" description="Cation efflux protein transmembrane" evidence="10">
    <location>
        <begin position="29"/>
        <end position="219"/>
    </location>
</feature>
<evidence type="ECO:0000313" key="12">
    <source>
        <dbReference type="EMBL" id="NJC71193.1"/>
    </source>
</evidence>
<evidence type="ECO:0000256" key="1">
    <source>
        <dbReference type="ARBA" id="ARBA00004141"/>
    </source>
</evidence>
<keyword evidence="4 9" id="KW-0812">Transmembrane</keyword>
<evidence type="ECO:0000256" key="2">
    <source>
        <dbReference type="ARBA" id="ARBA00008873"/>
    </source>
</evidence>
<evidence type="ECO:0000313" key="13">
    <source>
        <dbReference type="Proteomes" id="UP000722989"/>
    </source>
</evidence>
<keyword evidence="7 9" id="KW-0472">Membrane</keyword>
<dbReference type="NCBIfam" id="TIGR01297">
    <property type="entry name" value="CDF"/>
    <property type="match status" value="1"/>
</dbReference>
<proteinExistence type="inferred from homology"/>